<evidence type="ECO:0000313" key="4">
    <source>
        <dbReference type="Proteomes" id="UP001054945"/>
    </source>
</evidence>
<dbReference type="AlphaFoldDB" id="A0AAV4VC82"/>
<evidence type="ECO:0008006" key="5">
    <source>
        <dbReference type="Google" id="ProtNLM"/>
    </source>
</evidence>
<evidence type="ECO:0000256" key="1">
    <source>
        <dbReference type="SAM" id="MobiDB-lite"/>
    </source>
</evidence>
<comment type="caution">
    <text evidence="3">The sequence shown here is derived from an EMBL/GenBank/DDBJ whole genome shotgun (WGS) entry which is preliminary data.</text>
</comment>
<evidence type="ECO:0000313" key="3">
    <source>
        <dbReference type="EMBL" id="GIY67618.1"/>
    </source>
</evidence>
<keyword evidence="2" id="KW-0732">Signal</keyword>
<name>A0AAV4VC82_CAEEX</name>
<reference evidence="3 4" key="1">
    <citation type="submission" date="2021-06" db="EMBL/GenBank/DDBJ databases">
        <title>Caerostris extrusa draft genome.</title>
        <authorList>
            <person name="Kono N."/>
            <person name="Arakawa K."/>
        </authorList>
    </citation>
    <scope>NUCLEOTIDE SEQUENCE [LARGE SCALE GENOMIC DNA]</scope>
</reference>
<dbReference type="Proteomes" id="UP001054945">
    <property type="component" value="Unassembled WGS sequence"/>
</dbReference>
<sequence length="95" mass="10917">MLEKCQKLLNCIHLLMFLFKTHTNAPQTAAVSTRGGNSPTGVGTNFSENKSASQRVGNLLKAWSFWPFKLRYHLVRYKITTSQKFRKMGRPQQPF</sequence>
<dbReference type="EMBL" id="BPLR01014260">
    <property type="protein sequence ID" value="GIY67618.1"/>
    <property type="molecule type" value="Genomic_DNA"/>
</dbReference>
<organism evidence="3 4">
    <name type="scientific">Caerostris extrusa</name>
    <name type="common">Bark spider</name>
    <name type="synonym">Caerostris bankana</name>
    <dbReference type="NCBI Taxonomy" id="172846"/>
    <lineage>
        <taxon>Eukaryota</taxon>
        <taxon>Metazoa</taxon>
        <taxon>Ecdysozoa</taxon>
        <taxon>Arthropoda</taxon>
        <taxon>Chelicerata</taxon>
        <taxon>Arachnida</taxon>
        <taxon>Araneae</taxon>
        <taxon>Araneomorphae</taxon>
        <taxon>Entelegynae</taxon>
        <taxon>Araneoidea</taxon>
        <taxon>Araneidae</taxon>
        <taxon>Caerostris</taxon>
    </lineage>
</organism>
<accession>A0AAV4VC82</accession>
<evidence type="ECO:0000256" key="2">
    <source>
        <dbReference type="SAM" id="SignalP"/>
    </source>
</evidence>
<proteinExistence type="predicted"/>
<feature type="chain" id="PRO_5043573757" description="Secreted protein" evidence="2">
    <location>
        <begin position="24"/>
        <end position="95"/>
    </location>
</feature>
<keyword evidence="4" id="KW-1185">Reference proteome</keyword>
<feature type="region of interest" description="Disordered" evidence="1">
    <location>
        <begin position="30"/>
        <end position="49"/>
    </location>
</feature>
<gene>
    <name evidence="3" type="ORF">CEXT_327921</name>
</gene>
<feature type="signal peptide" evidence="2">
    <location>
        <begin position="1"/>
        <end position="23"/>
    </location>
</feature>
<protein>
    <recommendedName>
        <fullName evidence="5">Secreted protein</fullName>
    </recommendedName>
</protein>